<evidence type="ECO:0000313" key="2">
    <source>
        <dbReference type="Proteomes" id="UP000631034"/>
    </source>
</evidence>
<comment type="caution">
    <text evidence="1">The sequence shown here is derived from an EMBL/GenBank/DDBJ whole genome shotgun (WGS) entry which is preliminary data.</text>
</comment>
<evidence type="ECO:0000313" key="1">
    <source>
        <dbReference type="EMBL" id="MBE1237189.1"/>
    </source>
</evidence>
<reference evidence="1" key="1">
    <citation type="submission" date="2020-10" db="EMBL/GenBank/DDBJ databases">
        <title>Genome sequence of the unusual species of purple photosynthetic bacteria, Phaeovibrio sulfidiphilus DSM 23193, type strain.</title>
        <authorList>
            <person name="Kyndt J.A."/>
            <person name="Meyer T.E."/>
        </authorList>
    </citation>
    <scope>NUCLEOTIDE SEQUENCE</scope>
    <source>
        <strain evidence="1">DSM 23193</strain>
    </source>
</reference>
<dbReference type="AlphaFoldDB" id="A0A8J7CDP8"/>
<keyword evidence="2" id="KW-1185">Reference proteome</keyword>
<dbReference type="EMBL" id="JACZHT010000003">
    <property type="protein sequence ID" value="MBE1237189.1"/>
    <property type="molecule type" value="Genomic_DNA"/>
</dbReference>
<protein>
    <submittedName>
        <fullName evidence="1">Uncharacterized protein</fullName>
    </submittedName>
</protein>
<proteinExistence type="predicted"/>
<sequence>MSEDEIERIGDRLSRHTGFWEHWGFSPWAEGPFRGVARHQRFVKSGVLGPVAEYGARDVIVWSCGTGAEREALWRSVRPVPDVITQRFLFLLPEPWTGRRIRSFLLGFRGYVEFYAVSPGGAPAHRRVRDLSGLVDLALGLDAPA</sequence>
<gene>
    <name evidence="1" type="ORF">IHV25_05950</name>
</gene>
<organism evidence="1 2">
    <name type="scientific">Phaeovibrio sulfidiphilus</name>
    <dbReference type="NCBI Taxonomy" id="1220600"/>
    <lineage>
        <taxon>Bacteria</taxon>
        <taxon>Pseudomonadati</taxon>
        <taxon>Pseudomonadota</taxon>
        <taxon>Alphaproteobacteria</taxon>
        <taxon>Rhodospirillales</taxon>
        <taxon>Rhodospirillaceae</taxon>
        <taxon>Phaeovibrio</taxon>
    </lineage>
</organism>
<accession>A0A8J7CDP8</accession>
<name>A0A8J7CDP8_9PROT</name>
<dbReference type="RefSeq" id="WP_192534189.1">
    <property type="nucleotide sequence ID" value="NZ_JACZHT010000003.1"/>
</dbReference>
<dbReference type="Proteomes" id="UP000631034">
    <property type="component" value="Unassembled WGS sequence"/>
</dbReference>